<evidence type="ECO:0000256" key="7">
    <source>
        <dbReference type="SAM" id="MobiDB-lite"/>
    </source>
</evidence>
<keyword evidence="5" id="KW-0966">Cell projection</keyword>
<comment type="similarity">
    <text evidence="6">Belongs to the PIERCE1 family.</text>
</comment>
<dbReference type="PANTHER" id="PTHR20899:SF1">
    <property type="entry name" value="PIERCER OF MICROTUBULE WALL 1 PROTEIN"/>
    <property type="match status" value="1"/>
</dbReference>
<dbReference type="GO" id="GO:0005879">
    <property type="term" value="C:axonemal microtubule"/>
    <property type="evidence" value="ECO:0007669"/>
    <property type="project" value="InterPro"/>
</dbReference>
<gene>
    <name evidence="8" type="ORF">PUN28_015927</name>
</gene>
<name>A0AAW2ESK3_9HYME</name>
<evidence type="ECO:0000256" key="2">
    <source>
        <dbReference type="ARBA" id="ARBA00004245"/>
    </source>
</evidence>
<comment type="subcellular location">
    <subcellularLocation>
        <location evidence="1">Cell projection</location>
        <location evidence="1">Cilium</location>
    </subcellularLocation>
    <subcellularLocation>
        <location evidence="2">Cytoplasm</location>
        <location evidence="2">Cytoskeleton</location>
    </subcellularLocation>
</comment>
<keyword evidence="9" id="KW-1185">Reference proteome</keyword>
<dbReference type="InterPro" id="IPR026507">
    <property type="entry name" value="PIRC1/2"/>
</dbReference>
<comment type="caution">
    <text evidence="8">The sequence shown here is derived from an EMBL/GenBank/DDBJ whole genome shotgun (WGS) entry which is preliminary data.</text>
</comment>
<dbReference type="Proteomes" id="UP001430953">
    <property type="component" value="Unassembled WGS sequence"/>
</dbReference>
<evidence type="ECO:0000256" key="4">
    <source>
        <dbReference type="ARBA" id="ARBA00023212"/>
    </source>
</evidence>
<protein>
    <submittedName>
        <fullName evidence="8">Uncharacterized protein</fullName>
    </submittedName>
</protein>
<sequence length="112" mass="12837">MADAPCSCSDEKYSDCKGEKSSALGPCTNEVYRTCNLPSRFMYPKIFKGYGQNNPPHPCYWKTSMDYGWYAPTVHTVPTSYYPRNNFFSTELNRAGMYKNCSLNTELDKQLL</sequence>
<evidence type="ECO:0000256" key="1">
    <source>
        <dbReference type="ARBA" id="ARBA00004138"/>
    </source>
</evidence>
<feature type="compositionally biased region" description="Basic and acidic residues" evidence="7">
    <location>
        <begin position="9"/>
        <end position="20"/>
    </location>
</feature>
<reference evidence="8 9" key="1">
    <citation type="submission" date="2023-03" db="EMBL/GenBank/DDBJ databases">
        <title>High recombination rates correlate with genetic variation in Cardiocondyla obscurior ants.</title>
        <authorList>
            <person name="Errbii M."/>
        </authorList>
    </citation>
    <scope>NUCLEOTIDE SEQUENCE [LARGE SCALE GENOMIC DNA]</scope>
    <source>
        <strain evidence="8">Alpha-2009</strain>
        <tissue evidence="8">Whole body</tissue>
    </source>
</reference>
<evidence type="ECO:0000256" key="5">
    <source>
        <dbReference type="ARBA" id="ARBA00023273"/>
    </source>
</evidence>
<keyword evidence="4" id="KW-0206">Cytoskeleton</keyword>
<evidence type="ECO:0000256" key="3">
    <source>
        <dbReference type="ARBA" id="ARBA00022490"/>
    </source>
</evidence>
<dbReference type="AlphaFoldDB" id="A0AAW2ESK3"/>
<evidence type="ECO:0000313" key="9">
    <source>
        <dbReference type="Proteomes" id="UP001430953"/>
    </source>
</evidence>
<dbReference type="Pfam" id="PF14892">
    <property type="entry name" value="PIRC1_2"/>
    <property type="match status" value="1"/>
</dbReference>
<dbReference type="EMBL" id="JADYXP020000018">
    <property type="protein sequence ID" value="KAL0105835.1"/>
    <property type="molecule type" value="Genomic_DNA"/>
</dbReference>
<keyword evidence="3" id="KW-0963">Cytoplasm</keyword>
<proteinExistence type="inferred from homology"/>
<evidence type="ECO:0000313" key="8">
    <source>
        <dbReference type="EMBL" id="KAL0105835.1"/>
    </source>
</evidence>
<evidence type="ECO:0000256" key="6">
    <source>
        <dbReference type="ARBA" id="ARBA00038014"/>
    </source>
</evidence>
<organism evidence="8 9">
    <name type="scientific">Cardiocondyla obscurior</name>
    <dbReference type="NCBI Taxonomy" id="286306"/>
    <lineage>
        <taxon>Eukaryota</taxon>
        <taxon>Metazoa</taxon>
        <taxon>Ecdysozoa</taxon>
        <taxon>Arthropoda</taxon>
        <taxon>Hexapoda</taxon>
        <taxon>Insecta</taxon>
        <taxon>Pterygota</taxon>
        <taxon>Neoptera</taxon>
        <taxon>Endopterygota</taxon>
        <taxon>Hymenoptera</taxon>
        <taxon>Apocrita</taxon>
        <taxon>Aculeata</taxon>
        <taxon>Formicoidea</taxon>
        <taxon>Formicidae</taxon>
        <taxon>Myrmicinae</taxon>
        <taxon>Cardiocondyla</taxon>
    </lineage>
</organism>
<dbReference type="PANTHER" id="PTHR20899">
    <property type="entry name" value="PIERCE HOMOLOG"/>
    <property type="match status" value="1"/>
</dbReference>
<accession>A0AAW2ESK3</accession>
<feature type="region of interest" description="Disordered" evidence="7">
    <location>
        <begin position="1"/>
        <end position="22"/>
    </location>
</feature>
<dbReference type="GO" id="GO:0035082">
    <property type="term" value="P:axoneme assembly"/>
    <property type="evidence" value="ECO:0007669"/>
    <property type="project" value="InterPro"/>
</dbReference>